<dbReference type="PANTHER" id="PTHR38926">
    <property type="entry name" value="F-BOX DOMAIN CONTAINING PROTEIN, EXPRESSED"/>
    <property type="match status" value="1"/>
</dbReference>
<name>A0A2P2JVG4_RHIMU</name>
<reference evidence="2" key="1">
    <citation type="submission" date="2018-02" db="EMBL/GenBank/DDBJ databases">
        <title>Rhizophora mucronata_Transcriptome.</title>
        <authorList>
            <person name="Meera S.P."/>
            <person name="Sreeshan A."/>
            <person name="Augustine A."/>
        </authorList>
    </citation>
    <scope>NUCLEOTIDE SEQUENCE</scope>
    <source>
        <tissue evidence="2">Leaf</tissue>
    </source>
</reference>
<dbReference type="InterPro" id="IPR032675">
    <property type="entry name" value="LRR_dom_sf"/>
</dbReference>
<evidence type="ECO:0000313" key="2">
    <source>
        <dbReference type="EMBL" id="MBW97452.1"/>
    </source>
</evidence>
<dbReference type="SUPFAM" id="SSF52047">
    <property type="entry name" value="RNI-like"/>
    <property type="match status" value="1"/>
</dbReference>
<organism evidence="2">
    <name type="scientific">Rhizophora mucronata</name>
    <name type="common">Asiatic mangrove</name>
    <dbReference type="NCBI Taxonomy" id="61149"/>
    <lineage>
        <taxon>Eukaryota</taxon>
        <taxon>Viridiplantae</taxon>
        <taxon>Streptophyta</taxon>
        <taxon>Embryophyta</taxon>
        <taxon>Tracheophyta</taxon>
        <taxon>Spermatophyta</taxon>
        <taxon>Magnoliopsida</taxon>
        <taxon>eudicotyledons</taxon>
        <taxon>Gunneridae</taxon>
        <taxon>Pentapetalae</taxon>
        <taxon>rosids</taxon>
        <taxon>fabids</taxon>
        <taxon>Malpighiales</taxon>
        <taxon>Rhizophoraceae</taxon>
        <taxon>Rhizophora</taxon>
    </lineage>
</organism>
<accession>A0A2P2JVG4</accession>
<proteinExistence type="predicted"/>
<dbReference type="PANTHER" id="PTHR38926:SF80">
    <property type="entry name" value="F-BOX DOMAIN, LEUCINE-RICH REPEAT DOMAIN SUPERFAMILY"/>
    <property type="match status" value="1"/>
</dbReference>
<feature type="domain" description="F-box" evidence="1">
    <location>
        <begin position="51"/>
        <end position="92"/>
    </location>
</feature>
<evidence type="ECO:0000259" key="1">
    <source>
        <dbReference type="Pfam" id="PF00646"/>
    </source>
</evidence>
<protein>
    <submittedName>
        <fullName evidence="2">F-box protein FBW2</fullName>
    </submittedName>
</protein>
<dbReference type="EMBL" id="GGEC01016969">
    <property type="protein sequence ID" value="MBW97452.1"/>
    <property type="molecule type" value="Transcribed_RNA"/>
</dbReference>
<dbReference type="Gene3D" id="1.20.1280.50">
    <property type="match status" value="1"/>
</dbReference>
<dbReference type="Pfam" id="PF00646">
    <property type="entry name" value="F-box"/>
    <property type="match status" value="1"/>
</dbReference>
<dbReference type="Gene3D" id="3.80.10.10">
    <property type="entry name" value="Ribonuclease Inhibitor"/>
    <property type="match status" value="1"/>
</dbReference>
<dbReference type="InterPro" id="IPR001810">
    <property type="entry name" value="F-box_dom"/>
</dbReference>
<dbReference type="AlphaFoldDB" id="A0A2P2JVG4"/>
<sequence length="368" mass="42387">MFPAVLGGKVGEFVPRIQIPEKESQFECKLIRFFQLREADFMDGDSEYRRWDDLIPDALGLIFSNLSLQDKLSVVPRVCKSWGRVVAEPFCWQEIDFEEWSDGRRPDQLDRMLRMLITRSCGLVRKLCASGVHGDAIFSFIAEHAGSLQTLRLPRCEMSNSMVEQIAGRLSTITFLDLSYCSKISGAALLAIGEHCKLLVGLSRNMHPWDTAEKVTQDDEAYAIADRMPKLKHLEVAYLLMSTRAALEILSGCPDLEYVDLRGCWDVKLDHTFIKEKFPKLKMLGPRESGYHELMDDWDDDYSLASFDYTDSSDYLPWEFSAGDVGDLDDVNNSYDEMWDDEQRLEELELRYYEEIEDARLYDWPSSP</sequence>
<dbReference type="FunFam" id="1.20.1280.50:FF:000022">
    <property type="entry name" value="F-box protein FBW2"/>
    <property type="match status" value="1"/>
</dbReference>